<dbReference type="Proteomes" id="UP000005640">
    <property type="component" value="Chromosome 4"/>
</dbReference>
<dbReference type="HGNC" id="HGNC:29304">
    <property type="gene designation" value="UVSSA"/>
</dbReference>
<dbReference type="Ensembl" id="ENST00000679242.1">
    <property type="protein sequence ID" value="ENSP00000503485.1"/>
    <property type="gene ID" value="ENSG00000163945.19"/>
</dbReference>
<dbReference type="GO" id="GO:0009411">
    <property type="term" value="P:response to UV"/>
    <property type="evidence" value="ECO:0007669"/>
    <property type="project" value="InterPro"/>
</dbReference>
<evidence type="ECO:0007829" key="6">
    <source>
        <dbReference type="PeptideAtlas" id="A0A7I2V3L2"/>
    </source>
</evidence>
<dbReference type="OrthoDB" id="5594015at2759"/>
<evidence type="ECO:0000313" key="5">
    <source>
        <dbReference type="Proteomes" id="UP000005640"/>
    </source>
</evidence>
<evidence type="ECO:0000256" key="3">
    <source>
        <dbReference type="SAM" id="MobiDB-lite"/>
    </source>
</evidence>
<reference evidence="4" key="5">
    <citation type="submission" date="2025-09" db="UniProtKB">
        <authorList>
            <consortium name="Ensembl"/>
        </authorList>
    </citation>
    <scope>IDENTIFICATION</scope>
</reference>
<feature type="region of interest" description="Disordered" evidence="3">
    <location>
        <begin position="475"/>
        <end position="511"/>
    </location>
</feature>
<evidence type="ECO:0007829" key="7">
    <source>
        <dbReference type="ProteomicsDB" id="A0A7I2V3L2"/>
    </source>
</evidence>
<dbReference type="Gene3D" id="1.25.40.90">
    <property type="match status" value="1"/>
</dbReference>
<sequence>MDQKLSKLVEELTTSGEPRLNPEKMKELKKICKSSEEQLSRAYRLLIAQLTQEHAEIRLSAFQIVEELFVRSHQFRMLVVSNFQEFLELTLGTDPAQPLPPPREAAQRLRQATTRAVEGWNEKFGEAYKKLALGYHFLRHNKKVDFQDTNARSLAERKREEEKQKHLDKIYQERASQAEREMQEMSGEIESCLTEVESCFRLLVPFDFDPNPETESLGMASGMSDALRSSCAGQVGPCRSGTPDPRDGEQPCCSRDLPASAGHPRAGGGAQPSQTATGDPSDEDEDSDLEEFVRSHGLGSHKYTLDVELCSEGLKVQENEDNLALIHAARDTLKLIRNKFLPAVCSWIQRFTRVGTHGGCLKRAIDLKAELELVLRKYKELDIEPEGGERRRGWRQHQRKTQLCGACGRGRGWTRRCRTPPLRLLSCGSSGTTCLHPHLPAPPERCQSHRRPRSWQQSGPGRLWCPTAWTCTTGARSSPQPGRLSSLTPSTASGSPARWRRKWSMPTSPRCSGAATSLLPGSLSLCSTGAVPRGQTAGSVSAKTG</sequence>
<dbReference type="GeneTree" id="ENSGT00390000000377"/>
<keyword evidence="6 7" id="KW-1267">Proteomics identification</keyword>
<dbReference type="Pfam" id="PF20867">
    <property type="entry name" value="UVSSA_N"/>
    <property type="match status" value="1"/>
</dbReference>
<feature type="compositionally biased region" description="Polar residues" evidence="3">
    <location>
        <begin position="475"/>
        <end position="494"/>
    </location>
</feature>
<evidence type="ECO:0000256" key="1">
    <source>
        <dbReference type="ARBA" id="ARBA00022111"/>
    </source>
</evidence>
<name>A0A7I2V3L2_HUMAN</name>
<dbReference type="InterPro" id="IPR018610">
    <property type="entry name" value="UVSSA"/>
</dbReference>
<evidence type="ECO:0000256" key="2">
    <source>
        <dbReference type="SAM" id="Coils"/>
    </source>
</evidence>
<dbReference type="AlphaFoldDB" id="A0A7I2V3L2"/>
<keyword evidence="5" id="KW-1185">Reference proteome</keyword>
<dbReference type="Bgee" id="ENSG00000163945">
    <property type="expression patterns" value="Expressed in oviduct epithelium and 183 other cell types or tissues"/>
</dbReference>
<reference evidence="4 5" key="1">
    <citation type="journal article" date="2001" name="Nature">
        <title>Initial sequencing and analysis of the human genome.</title>
        <authorList>
            <consortium name="International Human Genome Sequencing Consortium"/>
            <person name="Lander E.S."/>
            <person name="Linton L.M."/>
            <person name="Birren B."/>
            <person name="Nusbaum C."/>
            <person name="Zody M.C."/>
            <person name="Baldwin J."/>
            <person name="Devon K."/>
            <person name="Dewar K."/>
            <person name="Doyle M."/>
            <person name="FitzHugh W."/>
            <person name="Funke R."/>
            <person name="Gage D."/>
            <person name="Harris K."/>
            <person name="Heaford A."/>
            <person name="Howland J."/>
            <person name="Kann L."/>
            <person name="Lehoczky J."/>
            <person name="LeVine R."/>
            <person name="McEwan P."/>
            <person name="McKernan K."/>
            <person name="Meldrim J."/>
            <person name="Mesirov J.P."/>
            <person name="Miranda C."/>
            <person name="Morris W."/>
            <person name="Naylor J."/>
            <person name="Raymond C."/>
            <person name="Rosetti M."/>
            <person name="Santos R."/>
            <person name="Sheridan A."/>
            <person name="Sougnez C."/>
            <person name="Stange-Thomann N."/>
            <person name="Stojanovic N."/>
            <person name="Subramanian A."/>
            <person name="Wyman D."/>
            <person name="Rogers J."/>
            <person name="Sulston J."/>
            <person name="Ainscough R."/>
            <person name="Beck S."/>
            <person name="Bentley D."/>
            <person name="Burton J."/>
            <person name="Clee C."/>
            <person name="Carter N."/>
            <person name="Coulson A."/>
            <person name="Deadman R."/>
            <person name="Deloukas P."/>
            <person name="Dunham A."/>
            <person name="Dunham I."/>
            <person name="Durbin R."/>
            <person name="French L."/>
            <person name="Grafham D."/>
            <person name="Gregory S."/>
            <person name="Hubbard T."/>
            <person name="Humphray S."/>
            <person name="Hunt A."/>
            <person name="Jones M."/>
            <person name="Lloyd C."/>
            <person name="McMurray A."/>
            <person name="Matthews L."/>
            <person name="Mercer S."/>
            <person name="Milne S."/>
            <person name="Mullikin J.C."/>
            <person name="Mungall A."/>
            <person name="Plumb R."/>
            <person name="Ross M."/>
            <person name="Shownkeen R."/>
            <person name="Sims S."/>
            <person name="Waterston R.H."/>
            <person name="Wilson R.K."/>
            <person name="Hillier L.W."/>
            <person name="McPherson J.D."/>
            <person name="Marra M.A."/>
            <person name="Mardis E.R."/>
            <person name="Fulton L.A."/>
            <person name="Chinwalla A.T."/>
            <person name="Pepin K.H."/>
            <person name="Gish W.R."/>
            <person name="Chissoe S.L."/>
            <person name="Wendl M.C."/>
            <person name="Delehaunty K.D."/>
            <person name="Miner T.L."/>
            <person name="Delehaunty A."/>
            <person name="Kramer J.B."/>
            <person name="Cook L.L."/>
            <person name="Fulton R.S."/>
            <person name="Johnson D.L."/>
            <person name="Minx P.J."/>
            <person name="Clifton S.W."/>
            <person name="Hawkins T."/>
            <person name="Branscomb E."/>
            <person name="Predki P."/>
            <person name="Richardson P."/>
            <person name="Wenning S."/>
            <person name="Slezak T."/>
            <person name="Doggett N."/>
            <person name="Cheng J.F."/>
            <person name="Olsen A."/>
            <person name="Lucas S."/>
            <person name="Elkin C."/>
            <person name="Uberbacher E."/>
            <person name="Frazier M."/>
            <person name="Gibbs R.A."/>
            <person name="Muzny D.M."/>
            <person name="Scherer S.E."/>
            <person name="Bouck J.B."/>
            <person name="Sodergren E.J."/>
            <person name="Worley K.C."/>
            <person name="Rives C.M."/>
            <person name="Gorrell J.H."/>
            <person name="Metzker M.L."/>
            <person name="Naylor S.L."/>
            <person name="Kucherlapati R.S."/>
            <person name="Nelson D.L."/>
            <person name="Weinstock G.M."/>
            <person name="Sakaki Y."/>
            <person name="Fujiyama A."/>
            <person name="Hattori M."/>
            <person name="Yada T."/>
            <person name="Toyoda A."/>
            <person name="Itoh T."/>
            <person name="Kawagoe C."/>
            <person name="Watanabe H."/>
            <person name="Totoki Y."/>
            <person name="Taylor T."/>
            <person name="Weissenbach J."/>
            <person name="Heilig R."/>
            <person name="Saurin W."/>
            <person name="Artiguenave F."/>
            <person name="Brottier P."/>
            <person name="Bruls T."/>
            <person name="Pelletier E."/>
            <person name="Robert C."/>
            <person name="Wincker P."/>
            <person name="Smith D.R."/>
            <person name="Doucette-Stamm L."/>
            <person name="Rubenfield M."/>
            <person name="Weinstock K."/>
            <person name="Lee H.M."/>
            <person name="Dubois J."/>
            <person name="Rosenthal A."/>
            <person name="Platzer M."/>
            <person name="Nyakatura G."/>
            <person name="Taudien S."/>
            <person name="Rump A."/>
            <person name="Yang H."/>
            <person name="Yu J."/>
            <person name="Wang J."/>
            <person name="Huang G."/>
            <person name="Gu J."/>
            <person name="Hood L."/>
            <person name="Rowen L."/>
            <person name="Madan A."/>
            <person name="Qin S."/>
            <person name="Davis R.W."/>
            <person name="Federspiel N.A."/>
            <person name="Abola A.P."/>
            <person name="Proctor M.J."/>
            <person name="Myers R.M."/>
            <person name="Schmutz J."/>
            <person name="Dickson M."/>
            <person name="Grimwood J."/>
            <person name="Cox D.R."/>
            <person name="Olson M.V."/>
            <person name="Kaul R."/>
            <person name="Raymond C."/>
            <person name="Shimizu N."/>
            <person name="Kawasaki K."/>
            <person name="Minoshima S."/>
            <person name="Evans G.A."/>
            <person name="Athanasiou M."/>
            <person name="Schultz R."/>
            <person name="Roe B.A."/>
            <person name="Chen F."/>
            <person name="Pan H."/>
            <person name="Ramser J."/>
            <person name="Lehrach H."/>
            <person name="Reinhardt R."/>
            <person name="McCombie W.R."/>
            <person name="de la Bastide M."/>
            <person name="Dedhia N."/>
            <person name="Blocker H."/>
            <person name="Hornischer K."/>
            <person name="Nordsiek G."/>
            <person name="Agarwala R."/>
            <person name="Aravind L."/>
            <person name="Bailey J.A."/>
            <person name="Bateman A."/>
            <person name="Batzoglou S."/>
            <person name="Birney E."/>
            <person name="Bork P."/>
            <person name="Brown D.G."/>
            <person name="Burge C.B."/>
            <person name="Cerutti L."/>
            <person name="Chen H.C."/>
            <person name="Church D."/>
            <person name="Clamp M."/>
            <person name="Copley R.R."/>
            <person name="Doerks T."/>
            <person name="Eddy S.R."/>
            <person name="Eichler E.E."/>
            <person name="Furey T.S."/>
            <person name="Galagan J."/>
            <person name="Gilbert J.G."/>
            <person name="Harmon C."/>
            <person name="Hayashizaki Y."/>
            <person name="Haussler D."/>
            <person name="Hermjakob H."/>
            <person name="Hokamp K."/>
            <person name="Jang W."/>
            <person name="Johnson L.S."/>
            <person name="Jones T.A."/>
            <person name="Kasif S."/>
            <person name="Kaspryzk A."/>
            <person name="Kennedy S."/>
            <person name="Kent W.J."/>
            <person name="Kitts P."/>
            <person name="Koonin E.V."/>
            <person name="Korf I."/>
            <person name="Kulp D."/>
            <person name="Lancet D."/>
            <person name="Lowe T.M."/>
            <person name="McLysaght A."/>
            <person name="Mikkelsen T."/>
            <person name="Moran J.V."/>
            <person name="Mulder N."/>
            <person name="Pollara V.J."/>
            <person name="Ponting C.P."/>
            <person name="Schuler G."/>
            <person name="Schultz J."/>
            <person name="Slater G."/>
            <person name="Smit A.F."/>
            <person name="Stupka E."/>
            <person name="Szustakowski J."/>
            <person name="Thierry-Mieg D."/>
            <person name="Thierry-Mieg J."/>
            <person name="Wagner L."/>
            <person name="Wallis J."/>
            <person name="Wheeler R."/>
            <person name="Williams A."/>
            <person name="Wolf Y.I."/>
            <person name="Wolfe K.H."/>
            <person name="Yang S.P."/>
            <person name="Yeh R.F."/>
            <person name="Collins F."/>
            <person name="Guyer M.S."/>
            <person name="Peterson J."/>
            <person name="Felsenfeld A."/>
            <person name="Wetterstrand K.A."/>
            <person name="Patrinos A."/>
            <person name="Morgan M.J."/>
            <person name="de Jong P."/>
            <person name="Catanese J.J."/>
            <person name="Osoegawa K."/>
            <person name="Shizuya H."/>
            <person name="Choi S."/>
            <person name="Chen Y.J."/>
        </authorList>
    </citation>
    <scope>NUCLEOTIDE SEQUENCE [LARGE SCALE GENOMIC DNA]</scope>
</reference>
<dbReference type="PANTHER" id="PTHR28670">
    <property type="entry name" value="UV-STIMULATED SCAFFOLD PROTEIN A"/>
    <property type="match status" value="1"/>
</dbReference>
<evidence type="ECO:0000313" key="4">
    <source>
        <dbReference type="Ensembl" id="ENSP00000503485.1"/>
    </source>
</evidence>
<dbReference type="SMR" id="A0A7I2V3L2"/>
<feature type="compositionally biased region" description="Basic and acidic residues" evidence="3">
    <location>
        <begin position="1"/>
        <end position="10"/>
    </location>
</feature>
<dbReference type="EMBL" id="AC118281">
    <property type="status" value="NOT_ANNOTATED_CDS"/>
    <property type="molecule type" value="Genomic_DNA"/>
</dbReference>
<feature type="coiled-coil region" evidence="2">
    <location>
        <begin position="168"/>
        <end position="195"/>
    </location>
</feature>
<dbReference type="EMBL" id="AC078852">
    <property type="status" value="NOT_ANNOTATED_CDS"/>
    <property type="molecule type" value="Genomic_DNA"/>
</dbReference>
<accession>A0A7I2V3L2</accession>
<dbReference type="PANTHER" id="PTHR28670:SF1">
    <property type="entry name" value="UV-STIMULATED SCAFFOLD PROTEIN A"/>
    <property type="match status" value="1"/>
</dbReference>
<dbReference type="InterPro" id="IPR049408">
    <property type="entry name" value="UVSSA_N_a-solenoid_rpt"/>
</dbReference>
<dbReference type="OpenTargets" id="ENSG00000163945"/>
<feature type="region of interest" description="Disordered" evidence="3">
    <location>
        <begin position="230"/>
        <end position="289"/>
    </location>
</feature>
<organism evidence="4 5">
    <name type="scientific">Homo sapiens</name>
    <name type="common">Human</name>
    <dbReference type="NCBI Taxonomy" id="9606"/>
    <lineage>
        <taxon>Eukaryota</taxon>
        <taxon>Metazoa</taxon>
        <taxon>Chordata</taxon>
        <taxon>Craniata</taxon>
        <taxon>Vertebrata</taxon>
        <taxon>Euteleostomi</taxon>
        <taxon>Mammalia</taxon>
        <taxon>Eutheria</taxon>
        <taxon>Euarchontoglires</taxon>
        <taxon>Primates</taxon>
        <taxon>Haplorrhini</taxon>
        <taxon>Catarrhini</taxon>
        <taxon>Hominidae</taxon>
        <taxon>Homo</taxon>
    </lineage>
</organism>
<feature type="compositionally biased region" description="Acidic residues" evidence="3">
    <location>
        <begin position="280"/>
        <end position="289"/>
    </location>
</feature>
<reference evidence="4" key="4">
    <citation type="submission" date="2025-08" db="UniProtKB">
        <authorList>
            <consortium name="Ensembl"/>
        </authorList>
    </citation>
    <scope>IDENTIFICATION</scope>
</reference>
<reference evidence="4 5" key="3">
    <citation type="journal article" date="2005" name="Nature">
        <title>Generation and annotation of the DNA sequences of human chromosomes 2 and 4.</title>
        <authorList>
            <person name="Hillier L.W."/>
            <person name="Graves T.A."/>
            <person name="Fulton R.S."/>
            <person name="Fulton L.A."/>
            <person name="Pepin K.H."/>
            <person name="Minx P."/>
            <person name="Wagner-McPherson C."/>
            <person name="Layman D."/>
            <person name="Wylie K."/>
            <person name="Sekhon M."/>
            <person name="Becker M.C."/>
            <person name="Fewell G.A."/>
            <person name="Delehaunty K.D."/>
            <person name="Miner T.L."/>
            <person name="Nash W.E."/>
            <person name="Kremitzki C."/>
            <person name="Oddy L."/>
            <person name="Du H."/>
            <person name="Sun H."/>
            <person name="Bradshaw-Cordum H."/>
            <person name="Ali J."/>
            <person name="Carter J."/>
            <person name="Cordes M."/>
            <person name="Harris A."/>
            <person name="Isak A."/>
            <person name="van Brunt A."/>
            <person name="Nguyen C."/>
            <person name="Du F."/>
            <person name="Courtney L."/>
            <person name="Kalicki J."/>
            <person name="Ozersky P."/>
            <person name="Abbott S."/>
            <person name="Armstrong J."/>
            <person name="Belter E.A."/>
            <person name="Caruso L."/>
            <person name="Cedroni M."/>
            <person name="Cotton M."/>
            <person name="Davidson T."/>
            <person name="Desai A."/>
            <person name="Elliott G."/>
            <person name="Erb T."/>
            <person name="Fronick C."/>
            <person name="Gaige T."/>
            <person name="Haakenson W."/>
            <person name="Haglund K."/>
            <person name="Holmes A."/>
            <person name="Harkins R."/>
            <person name="Kim K."/>
            <person name="Kruchowski S.S."/>
            <person name="Strong C.M."/>
            <person name="Grewal N."/>
            <person name="Goyea E."/>
            <person name="Hou S."/>
            <person name="Levy A."/>
            <person name="Martinka S."/>
            <person name="Mead K."/>
            <person name="McLellan M.D."/>
            <person name="Meyer R."/>
            <person name="Randall-Maher J."/>
            <person name="Tomlinson C."/>
            <person name="Dauphin-Kohlberg S."/>
            <person name="Kozlowicz-Reilly A."/>
            <person name="Shah N."/>
            <person name="Swearengen-Shahid S."/>
            <person name="Snider J."/>
            <person name="Strong J.T."/>
            <person name="Thompson J."/>
            <person name="Yoakum M."/>
            <person name="Leonard S."/>
            <person name="Pearman C."/>
            <person name="Trani L."/>
            <person name="Radionenko M."/>
            <person name="Waligorski J.E."/>
            <person name="Wang C."/>
            <person name="Rock S.M."/>
            <person name="Tin-Wollam A.M."/>
            <person name="Maupin R."/>
            <person name="Latreille P."/>
            <person name="Wendl M.C."/>
            <person name="Yang S.P."/>
            <person name="Pohl C."/>
            <person name="Wallis J.W."/>
            <person name="Spieth J."/>
            <person name="Bieri T.A."/>
            <person name="Berkowicz N."/>
            <person name="Nelson J.O."/>
            <person name="Osborne J."/>
            <person name="Ding L."/>
            <person name="Meyer R."/>
            <person name="Sabo A."/>
            <person name="Shotland Y."/>
            <person name="Sinha P."/>
            <person name="Wohldmann P.E."/>
            <person name="Cook L.L."/>
            <person name="Hickenbotham M.T."/>
            <person name="Eldred J."/>
            <person name="Williams D."/>
            <person name="Jones T.A."/>
            <person name="She X."/>
            <person name="Ciccarelli F.D."/>
            <person name="Izaurralde E."/>
            <person name="Taylor J."/>
            <person name="Schmutz J."/>
            <person name="Myers R.M."/>
            <person name="Cox D.R."/>
            <person name="Huang X."/>
            <person name="McPherson J.D."/>
            <person name="Mardis E.R."/>
            <person name="Clifton S.W."/>
            <person name="Warren W.C."/>
            <person name="Chinwalla A.T."/>
            <person name="Eddy S.R."/>
            <person name="Marra M.A."/>
            <person name="Ovcharenko I."/>
            <person name="Furey T.S."/>
            <person name="Miller W."/>
            <person name="Eichler E.E."/>
            <person name="Bork P."/>
            <person name="Suyama M."/>
            <person name="Torrents D."/>
            <person name="Waterston R.H."/>
            <person name="Wilson R.K."/>
        </authorList>
    </citation>
    <scope>NUCLEOTIDE SEQUENCE [LARGE SCALE GENOMIC DNA]</scope>
</reference>
<feature type="region of interest" description="Disordered" evidence="3">
    <location>
        <begin position="1"/>
        <end position="20"/>
    </location>
</feature>
<reference evidence="4 5" key="2">
    <citation type="journal article" date="2004" name="Nature">
        <title>Finishing the euchromatic sequence of the human genome.</title>
        <authorList>
            <consortium name="International Human Genome Sequencing Consortium"/>
        </authorList>
    </citation>
    <scope>NUCLEOTIDE SEQUENCE [LARGE SCALE GENOMIC DNA]</scope>
</reference>
<proteinExistence type="evidence at protein level"/>
<dbReference type="InterPro" id="IPR008942">
    <property type="entry name" value="ENTH_VHS"/>
</dbReference>
<dbReference type="Ensembl" id="ENST00000679242.1">
    <property type="protein sequence ID" value="ENSP00000503485.1"/>
    <property type="gene ID" value="ENSG00000163945.20"/>
</dbReference>
<gene>
    <name evidence="4" type="primary">UVSSA</name>
</gene>
<protein>
    <recommendedName>
        <fullName evidence="1">UV-stimulated scaffold protein A</fullName>
    </recommendedName>
</protein>
<keyword evidence="2" id="KW-0175">Coiled coil</keyword>